<name>A0A834J8T4_VESVU</name>
<evidence type="ECO:0000313" key="3">
    <source>
        <dbReference type="Proteomes" id="UP000614350"/>
    </source>
</evidence>
<reference evidence="2" key="1">
    <citation type="journal article" date="2020" name="G3 (Bethesda)">
        <title>High-Quality Assemblies for Three Invasive Social Wasps from the &lt;i&gt;Vespula&lt;/i&gt; Genus.</title>
        <authorList>
            <person name="Harrop T.W.R."/>
            <person name="Guhlin J."/>
            <person name="McLaughlin G.M."/>
            <person name="Permina E."/>
            <person name="Stockwell P."/>
            <person name="Gilligan J."/>
            <person name="Le Lec M.F."/>
            <person name="Gruber M.A.M."/>
            <person name="Quinn O."/>
            <person name="Lovegrove M."/>
            <person name="Duncan E.J."/>
            <person name="Remnant E.J."/>
            <person name="Van Eeckhoven J."/>
            <person name="Graham B."/>
            <person name="Knapp R.A."/>
            <person name="Langford K.W."/>
            <person name="Kronenberg Z."/>
            <person name="Press M.O."/>
            <person name="Eacker S.M."/>
            <person name="Wilson-Rankin E.E."/>
            <person name="Purcell J."/>
            <person name="Lester P.J."/>
            <person name="Dearden P.K."/>
        </authorList>
    </citation>
    <scope>NUCLEOTIDE SEQUENCE</scope>
    <source>
        <strain evidence="2">Marl-1</strain>
    </source>
</reference>
<organism evidence="2 3">
    <name type="scientific">Vespula vulgaris</name>
    <name type="common">Yellow jacket</name>
    <name type="synonym">Wasp</name>
    <dbReference type="NCBI Taxonomy" id="7454"/>
    <lineage>
        <taxon>Eukaryota</taxon>
        <taxon>Metazoa</taxon>
        <taxon>Ecdysozoa</taxon>
        <taxon>Arthropoda</taxon>
        <taxon>Hexapoda</taxon>
        <taxon>Insecta</taxon>
        <taxon>Pterygota</taxon>
        <taxon>Neoptera</taxon>
        <taxon>Endopterygota</taxon>
        <taxon>Hymenoptera</taxon>
        <taxon>Apocrita</taxon>
        <taxon>Aculeata</taxon>
        <taxon>Vespoidea</taxon>
        <taxon>Vespidae</taxon>
        <taxon>Vespinae</taxon>
        <taxon>Vespula</taxon>
    </lineage>
</organism>
<feature type="compositionally biased region" description="Gly residues" evidence="1">
    <location>
        <begin position="60"/>
        <end position="90"/>
    </location>
</feature>
<sequence length="90" mass="9634">MNSKLYSMAHKNLLYQANISQTEYERAHREYLKKVQLSQHHGPPQESRKRRRLHVFHGAGDSGSRGGGGDDGDGGYGGGDGDCGGGGGGY</sequence>
<protein>
    <submittedName>
        <fullName evidence="2">Uncharacterized protein</fullName>
    </submittedName>
</protein>
<proteinExistence type="predicted"/>
<dbReference type="AlphaFoldDB" id="A0A834J8T4"/>
<keyword evidence="3" id="KW-1185">Reference proteome</keyword>
<accession>A0A834J8T4</accession>
<evidence type="ECO:0000256" key="1">
    <source>
        <dbReference type="SAM" id="MobiDB-lite"/>
    </source>
</evidence>
<feature type="region of interest" description="Disordered" evidence="1">
    <location>
        <begin position="35"/>
        <end position="90"/>
    </location>
</feature>
<dbReference type="Proteomes" id="UP000614350">
    <property type="component" value="Unassembled WGS sequence"/>
</dbReference>
<evidence type="ECO:0000313" key="2">
    <source>
        <dbReference type="EMBL" id="KAF7383527.1"/>
    </source>
</evidence>
<dbReference type="EMBL" id="JACSEA010000017">
    <property type="protein sequence ID" value="KAF7383527.1"/>
    <property type="molecule type" value="Genomic_DNA"/>
</dbReference>
<comment type="caution">
    <text evidence="2">The sequence shown here is derived from an EMBL/GenBank/DDBJ whole genome shotgun (WGS) entry which is preliminary data.</text>
</comment>
<gene>
    <name evidence="2" type="ORF">HZH66_012877</name>
</gene>